<comment type="caution">
    <text evidence="3">The sequence shown here is derived from an EMBL/GenBank/DDBJ whole genome shotgun (WGS) entry which is preliminary data.</text>
</comment>
<protein>
    <submittedName>
        <fullName evidence="4">Alkaline shock response membrane anchor protein AmaP</fullName>
    </submittedName>
</protein>
<keyword evidence="2" id="KW-0812">Transmembrane</keyword>
<dbReference type="AlphaFoldDB" id="A0A3G9GYH2"/>
<dbReference type="Pfam" id="PF03780">
    <property type="entry name" value="Asp23"/>
    <property type="match status" value="1"/>
</dbReference>
<evidence type="ECO:0000313" key="5">
    <source>
        <dbReference type="EMBL" id="MTU03261.1"/>
    </source>
</evidence>
<reference evidence="3" key="1">
    <citation type="submission" date="2012-11" db="EMBL/GenBank/DDBJ databases">
        <title>Dependencies among metagenomic species, viruses, plasmids and units of genetic variation.</title>
        <authorList>
            <person name="Nielsen H.B."/>
            <person name="Almeida M."/>
            <person name="Juncker A.S."/>
            <person name="Rasmussen S."/>
            <person name="Li J."/>
            <person name="Sunagawa S."/>
            <person name="Plichta D."/>
            <person name="Gautier L."/>
            <person name="Le Chatelier E."/>
            <person name="Peletier E."/>
            <person name="Bonde I."/>
            <person name="Nielsen T."/>
            <person name="Manichanh C."/>
            <person name="Arumugam M."/>
            <person name="Batto J."/>
            <person name="Santos M.B.Q.D."/>
            <person name="Blom N."/>
            <person name="Borruel N."/>
            <person name="Burgdorf K.S."/>
            <person name="Boumezbeur F."/>
            <person name="Casellas F."/>
            <person name="Dore J."/>
            <person name="Guarner F."/>
            <person name="Hansen T."/>
            <person name="Hildebrand F."/>
            <person name="Kaas R.S."/>
            <person name="Kennedy S."/>
            <person name="Kristiansen K."/>
            <person name="Kultima J.R."/>
            <person name="Leonard P."/>
            <person name="Levenez F."/>
            <person name="Lund O."/>
            <person name="Moumen B."/>
            <person name="Le Paslier D."/>
            <person name="Pons N."/>
            <person name="Pedersen O."/>
            <person name="Prifti E."/>
            <person name="Qin J."/>
            <person name="Raes J."/>
            <person name="Tap J."/>
            <person name="Tims S."/>
            <person name="Ussery D.W."/>
            <person name="Yamada T."/>
            <person name="MetaHit consortium"/>
            <person name="Renault P."/>
            <person name="Sicheritz-Ponten T."/>
            <person name="Bork P."/>
            <person name="Wang J."/>
            <person name="Brunak S."/>
            <person name="Ehrlich S.D."/>
        </authorList>
    </citation>
    <scope>NUCLEOTIDE SEQUENCE [LARGE SCALE GENOMIC DNA]</scope>
</reference>
<accession>A0A3G9GYH2</accession>
<organism evidence="3">
    <name type="scientific">Phascolarctobacterium faecium</name>
    <dbReference type="NCBI Taxonomy" id="33025"/>
    <lineage>
        <taxon>Bacteria</taxon>
        <taxon>Bacillati</taxon>
        <taxon>Bacillota</taxon>
        <taxon>Negativicutes</taxon>
        <taxon>Acidaminococcales</taxon>
        <taxon>Acidaminococcaceae</taxon>
        <taxon>Phascolarctobacterium</taxon>
    </lineage>
</organism>
<accession>R6I818</accession>
<dbReference type="InterPro" id="IPR005531">
    <property type="entry name" value="Asp23"/>
</dbReference>
<evidence type="ECO:0000256" key="1">
    <source>
        <dbReference type="ARBA" id="ARBA00005721"/>
    </source>
</evidence>
<evidence type="ECO:0000313" key="7">
    <source>
        <dbReference type="Proteomes" id="UP000484547"/>
    </source>
</evidence>
<keyword evidence="6" id="KW-1185">Reference proteome</keyword>
<gene>
    <name evidence="4" type="primary">amaP</name>
    <name evidence="3" type="ORF">BN533_01404</name>
    <name evidence="4" type="ORF">GMD11_02450</name>
    <name evidence="5" type="ORF">GMD18_02445</name>
</gene>
<keyword evidence="2" id="KW-0472">Membrane</keyword>
<dbReference type="OrthoDB" id="1679795at2"/>
<evidence type="ECO:0000256" key="2">
    <source>
        <dbReference type="SAM" id="Phobius"/>
    </source>
</evidence>
<comment type="similarity">
    <text evidence="1">Belongs to the asp23 family.</text>
</comment>
<dbReference type="EMBL" id="WNBM01000001">
    <property type="protein sequence ID" value="MTT75130.1"/>
    <property type="molecule type" value="Genomic_DNA"/>
</dbReference>
<keyword evidence="2" id="KW-1133">Transmembrane helix</keyword>
<dbReference type="Proteomes" id="UP000484547">
    <property type="component" value="Unassembled WGS sequence"/>
</dbReference>
<feature type="transmembrane region" description="Helical" evidence="2">
    <location>
        <begin position="49"/>
        <end position="70"/>
    </location>
</feature>
<evidence type="ECO:0000313" key="6">
    <source>
        <dbReference type="Proteomes" id="UP000443070"/>
    </source>
</evidence>
<proteinExistence type="inferred from homology"/>
<reference evidence="6 7" key="2">
    <citation type="journal article" date="2019" name="Nat. Med.">
        <title>A library of human gut bacterial isolates paired with longitudinal multiomics data enables mechanistic microbiome research.</title>
        <authorList>
            <person name="Poyet M."/>
            <person name="Groussin M."/>
            <person name="Gibbons S.M."/>
            <person name="Avila-Pacheco J."/>
            <person name="Jiang X."/>
            <person name="Kearney S.M."/>
            <person name="Perrotta A.R."/>
            <person name="Berdy B."/>
            <person name="Zhao S."/>
            <person name="Lieberman T.D."/>
            <person name="Swanson P.K."/>
            <person name="Smith M."/>
            <person name="Roesemann S."/>
            <person name="Alexander J.E."/>
            <person name="Rich S.A."/>
            <person name="Livny J."/>
            <person name="Vlamakis H."/>
            <person name="Clish C."/>
            <person name="Bullock K."/>
            <person name="Deik A."/>
            <person name="Scott J."/>
            <person name="Pierce K.A."/>
            <person name="Xavier R.J."/>
            <person name="Alm E.J."/>
        </authorList>
    </citation>
    <scope>NUCLEOTIDE SEQUENCE [LARGE SCALE GENOMIC DNA]</scope>
    <source>
        <strain evidence="4 7">BIOML-A13</strain>
        <strain evidence="5 6">BIOML-A3</strain>
    </source>
</reference>
<dbReference type="NCBIfam" id="NF033218">
    <property type="entry name" value="anchor_AmaP"/>
    <property type="match status" value="1"/>
</dbReference>
<sequence>MGIPDRIILTLYTFLMAVVAVLVVLCSLGVIGQTAITAFFATIPGNWEYAVGGIIILLVSIRLLIAGIGATGMTSLTISSADSGKVSVGKSAIEDYVAEIAKEVYGVYGVKVEAKMGEEHISIRINASIEPGINIPETTDEIKYNVRDTIKKVLGMEIKDIDLFFKQIKAKG</sequence>
<dbReference type="EMBL" id="CBDS010000087">
    <property type="protein sequence ID" value="CDB46348.1"/>
    <property type="molecule type" value="Genomic_DNA"/>
</dbReference>
<feature type="transmembrane region" description="Helical" evidence="2">
    <location>
        <begin position="12"/>
        <end position="43"/>
    </location>
</feature>
<dbReference type="RefSeq" id="WP_021718304.1">
    <property type="nucleotide sequence ID" value="NZ_AP019004.1"/>
</dbReference>
<dbReference type="EMBL" id="WNBW01000001">
    <property type="protein sequence ID" value="MTU03261.1"/>
    <property type="molecule type" value="Genomic_DNA"/>
</dbReference>
<name>A0A3G9GYH2_9FIRM</name>
<dbReference type="GeneID" id="49407129"/>
<evidence type="ECO:0000313" key="4">
    <source>
        <dbReference type="EMBL" id="MTT75130.1"/>
    </source>
</evidence>
<evidence type="ECO:0000313" key="3">
    <source>
        <dbReference type="EMBL" id="CDB46348.1"/>
    </source>
</evidence>
<dbReference type="Proteomes" id="UP000443070">
    <property type="component" value="Unassembled WGS sequence"/>
</dbReference>